<accession>A0ABU3KVF0</accession>
<dbReference type="InterPro" id="IPR008963">
    <property type="entry name" value="Purple_acid_Pase-like_N"/>
</dbReference>
<dbReference type="InterPro" id="IPR039331">
    <property type="entry name" value="PAPs-like"/>
</dbReference>
<organism evidence="5 6">
    <name type="scientific">Pseudidiomarina fusca</name>
    <dbReference type="NCBI Taxonomy" id="2965078"/>
    <lineage>
        <taxon>Bacteria</taxon>
        <taxon>Pseudomonadati</taxon>
        <taxon>Pseudomonadota</taxon>
        <taxon>Gammaproteobacteria</taxon>
        <taxon>Alteromonadales</taxon>
        <taxon>Idiomarinaceae</taxon>
        <taxon>Pseudidiomarina</taxon>
    </lineage>
</organism>
<dbReference type="PANTHER" id="PTHR22953:SF153">
    <property type="entry name" value="PURPLE ACID PHOSPHATASE"/>
    <property type="match status" value="1"/>
</dbReference>
<dbReference type="Gene3D" id="2.60.40.380">
    <property type="entry name" value="Purple acid phosphatase-like, N-terminal"/>
    <property type="match status" value="1"/>
</dbReference>
<dbReference type="Pfam" id="PF16656">
    <property type="entry name" value="Pur_ac_phosph_N"/>
    <property type="match status" value="1"/>
</dbReference>
<name>A0ABU3KVF0_9GAMM</name>
<evidence type="ECO:0000256" key="1">
    <source>
        <dbReference type="ARBA" id="ARBA00022729"/>
    </source>
</evidence>
<feature type="domain" description="Purple acid phosphatase N-terminal" evidence="4">
    <location>
        <begin position="67"/>
        <end position="163"/>
    </location>
</feature>
<dbReference type="RefSeq" id="WP_313932618.1">
    <property type="nucleotide sequence ID" value="NZ_JANFPJ010000008.1"/>
</dbReference>
<evidence type="ECO:0000259" key="3">
    <source>
        <dbReference type="Pfam" id="PF00149"/>
    </source>
</evidence>
<reference evidence="5 6" key="1">
    <citation type="submission" date="2022-07" db="EMBL/GenBank/DDBJ databases">
        <title>Pseudidiomarina sp. nov, a marine bacterium isolated from Pacific Ocean.</title>
        <authorList>
            <person name="Wang Y."/>
        </authorList>
    </citation>
    <scope>NUCLEOTIDE SEQUENCE [LARGE SCALE GENOMIC DNA]</scope>
    <source>
        <strain evidence="5 6">GXY010</strain>
    </source>
</reference>
<feature type="domain" description="Calcineurin-like phosphoesterase" evidence="3">
    <location>
        <begin position="192"/>
        <end position="368"/>
    </location>
</feature>
<gene>
    <name evidence="5" type="ORF">NOG12_05195</name>
</gene>
<keyword evidence="1 2" id="KW-0732">Signal</keyword>
<comment type="caution">
    <text evidence="5">The sequence shown here is derived from an EMBL/GenBank/DDBJ whole genome shotgun (WGS) entry which is preliminary data.</text>
</comment>
<dbReference type="InterPro" id="IPR015914">
    <property type="entry name" value="PAPs_N"/>
</dbReference>
<proteinExistence type="predicted"/>
<dbReference type="SUPFAM" id="SSF49363">
    <property type="entry name" value="Purple acid phosphatase, N-terminal domain"/>
    <property type="match status" value="1"/>
</dbReference>
<evidence type="ECO:0000259" key="4">
    <source>
        <dbReference type="Pfam" id="PF16656"/>
    </source>
</evidence>
<dbReference type="Gene3D" id="3.60.21.10">
    <property type="match status" value="1"/>
</dbReference>
<sequence>MLPSQFLLSRVAWASGLVLAGSALLGCSAGPTLVAAEASPAQAAQAVTAANTLVLSDQPRYQVSPYPERITLLPGAAASSSAQVTWRTNSSVTESLLQLAVATPSPGLHMQAKQLIGRSIKLNSPNGEAHHHRVQLSQLQPDTLYAYRVKGLNTWSSWHQFKTPAADFKPYTALYFGDAQNAVLSHYARTVREALLTAPRAKVMLYAGDLVNSRDGVHDDEWAEWFAATSWMAGSIYQLPAAGNHEFSSDDDQPIRYLLPHWVAHYEVAGNGPEALSDTVYYSDVQGVRYIALDSTEALQSEQLAQVQAQWLEQVLANNPNRWTVVFHHHPMHSVSMGRDNPPLRKYWQPLYDKYQVDLVLQGHDHTYGRDHQAASATATDSQGPVYAVSVAGPKMYLVSEQAQATMDRLGEDTQLFQTLEFHQDRVKYQAFTATGELYDAFVLHKTAAGKQVEDLQPTTAERRCSNPNKPKPHRCWNGTDLIHAPAAAQ</sequence>
<evidence type="ECO:0000313" key="5">
    <source>
        <dbReference type="EMBL" id="MDT7525475.1"/>
    </source>
</evidence>
<dbReference type="InterPro" id="IPR029052">
    <property type="entry name" value="Metallo-depent_PP-like"/>
</dbReference>
<evidence type="ECO:0000313" key="6">
    <source>
        <dbReference type="Proteomes" id="UP001305027"/>
    </source>
</evidence>
<feature type="chain" id="PRO_5045607583" evidence="2">
    <location>
        <begin position="21"/>
        <end position="490"/>
    </location>
</feature>
<dbReference type="EMBL" id="JANFPJ010000008">
    <property type="protein sequence ID" value="MDT7525475.1"/>
    <property type="molecule type" value="Genomic_DNA"/>
</dbReference>
<keyword evidence="6" id="KW-1185">Reference proteome</keyword>
<feature type="signal peptide" evidence="2">
    <location>
        <begin position="1"/>
        <end position="20"/>
    </location>
</feature>
<dbReference type="Pfam" id="PF00149">
    <property type="entry name" value="Metallophos"/>
    <property type="match status" value="1"/>
</dbReference>
<dbReference type="InterPro" id="IPR004843">
    <property type="entry name" value="Calcineurin-like_PHP"/>
</dbReference>
<protein>
    <submittedName>
        <fullName evidence="5">Metallophosphoesterase family protein</fullName>
    </submittedName>
</protein>
<dbReference type="SUPFAM" id="SSF56300">
    <property type="entry name" value="Metallo-dependent phosphatases"/>
    <property type="match status" value="1"/>
</dbReference>
<evidence type="ECO:0000256" key="2">
    <source>
        <dbReference type="SAM" id="SignalP"/>
    </source>
</evidence>
<dbReference type="Proteomes" id="UP001305027">
    <property type="component" value="Unassembled WGS sequence"/>
</dbReference>
<dbReference type="PANTHER" id="PTHR22953">
    <property type="entry name" value="ACID PHOSPHATASE RELATED"/>
    <property type="match status" value="1"/>
</dbReference>